<protein>
    <submittedName>
        <fullName evidence="2">Uncharacterized protein</fullName>
    </submittedName>
</protein>
<gene>
    <name evidence="2" type="ORF">QCA50_004754</name>
</gene>
<accession>A0AAW0GFH3</accession>
<feature type="region of interest" description="Disordered" evidence="1">
    <location>
        <begin position="172"/>
        <end position="197"/>
    </location>
</feature>
<feature type="compositionally biased region" description="Polar residues" evidence="1">
    <location>
        <begin position="104"/>
        <end position="118"/>
    </location>
</feature>
<evidence type="ECO:0000313" key="3">
    <source>
        <dbReference type="Proteomes" id="UP001385951"/>
    </source>
</evidence>
<comment type="caution">
    <text evidence="2">The sequence shown here is derived from an EMBL/GenBank/DDBJ whole genome shotgun (WGS) entry which is preliminary data.</text>
</comment>
<dbReference type="Proteomes" id="UP001385951">
    <property type="component" value="Unassembled WGS sequence"/>
</dbReference>
<keyword evidence="3" id="KW-1185">Reference proteome</keyword>
<dbReference type="AlphaFoldDB" id="A0AAW0GFH3"/>
<evidence type="ECO:0000256" key="1">
    <source>
        <dbReference type="SAM" id="MobiDB-lite"/>
    </source>
</evidence>
<evidence type="ECO:0000313" key="2">
    <source>
        <dbReference type="EMBL" id="KAK7691357.1"/>
    </source>
</evidence>
<reference evidence="2 3" key="1">
    <citation type="submission" date="2022-09" db="EMBL/GenBank/DDBJ databases">
        <authorList>
            <person name="Palmer J.M."/>
        </authorList>
    </citation>
    <scope>NUCLEOTIDE SEQUENCE [LARGE SCALE GENOMIC DNA]</scope>
    <source>
        <strain evidence="2 3">DSM 7382</strain>
    </source>
</reference>
<sequence>MLGHLQTIGDKSLTSQMKTDVVDYTGLIASLAKTSFLAKWSLRSDFYGDTILNRTWMDGDNIFWGAGRRRYLGPKSTEMAEMAVEIAMGEQSPKSIYTAPSPPQSTFDTPSATSSSLPDSDYFPSIFSRSSSRTSLSSMSSEKEMEVRELWELGRIKEERQKLLDPLQQRVAASKTDETVTQDEALPTDTPTLDDDDDVPEVAVRAAHIPRYSQKFKELKAILPAEFVPWPIDMAKINAAMEESKKYGIRYEIVVDDEEEEELGQLMYPDEGDELINVAELDWVEEADITSTAVGLGSGDQAVYGDYDMIPEDVYSGPALGGVQEPAYSQVTSLDYPY</sequence>
<name>A0AAW0GFH3_9APHY</name>
<organism evidence="2 3">
    <name type="scientific">Cerrena zonata</name>
    <dbReference type="NCBI Taxonomy" id="2478898"/>
    <lineage>
        <taxon>Eukaryota</taxon>
        <taxon>Fungi</taxon>
        <taxon>Dikarya</taxon>
        <taxon>Basidiomycota</taxon>
        <taxon>Agaricomycotina</taxon>
        <taxon>Agaricomycetes</taxon>
        <taxon>Polyporales</taxon>
        <taxon>Cerrenaceae</taxon>
        <taxon>Cerrena</taxon>
    </lineage>
</organism>
<dbReference type="EMBL" id="JASBNA010000005">
    <property type="protein sequence ID" value="KAK7691357.1"/>
    <property type="molecule type" value="Genomic_DNA"/>
</dbReference>
<feature type="region of interest" description="Disordered" evidence="1">
    <location>
        <begin position="94"/>
        <end position="118"/>
    </location>
</feature>
<proteinExistence type="predicted"/>